<evidence type="ECO:0000313" key="6">
    <source>
        <dbReference type="Proteomes" id="UP001295444"/>
    </source>
</evidence>
<evidence type="ECO:0008006" key="7">
    <source>
        <dbReference type="Google" id="ProtNLM"/>
    </source>
</evidence>
<dbReference type="PANTHER" id="PTHR45785:SF2">
    <property type="entry name" value="COMPLEMENT FACTOR H-RELATED"/>
    <property type="match status" value="1"/>
</dbReference>
<reference evidence="5" key="1">
    <citation type="submission" date="2022-03" db="EMBL/GenBank/DDBJ databases">
        <authorList>
            <person name="Alioto T."/>
            <person name="Alioto T."/>
            <person name="Gomez Garrido J."/>
        </authorList>
    </citation>
    <scope>NUCLEOTIDE SEQUENCE</scope>
</reference>
<organism evidence="5 6">
    <name type="scientific">Pelobates cultripes</name>
    <name type="common">Western spadefoot toad</name>
    <dbReference type="NCBI Taxonomy" id="61616"/>
    <lineage>
        <taxon>Eukaryota</taxon>
        <taxon>Metazoa</taxon>
        <taxon>Chordata</taxon>
        <taxon>Craniata</taxon>
        <taxon>Vertebrata</taxon>
        <taxon>Euteleostomi</taxon>
        <taxon>Amphibia</taxon>
        <taxon>Batrachia</taxon>
        <taxon>Anura</taxon>
        <taxon>Pelobatoidea</taxon>
        <taxon>Pelobatidae</taxon>
        <taxon>Pelobates</taxon>
    </lineage>
</organism>
<keyword evidence="3" id="KW-0732">Signal</keyword>
<keyword evidence="6" id="KW-1185">Reference proteome</keyword>
<protein>
    <recommendedName>
        <fullName evidence="7">Sushi domain-containing protein</fullName>
    </recommendedName>
</protein>
<evidence type="ECO:0000256" key="4">
    <source>
        <dbReference type="ARBA" id="ARBA00023157"/>
    </source>
</evidence>
<evidence type="ECO:0000313" key="5">
    <source>
        <dbReference type="EMBL" id="CAH2312488.1"/>
    </source>
</evidence>
<evidence type="ECO:0000256" key="1">
    <source>
        <dbReference type="ARBA" id="ARBA00004328"/>
    </source>
</evidence>
<dbReference type="InterPro" id="IPR051503">
    <property type="entry name" value="ComplSys_Reg/VirEntry_Med"/>
</dbReference>
<comment type="subcellular location">
    <subcellularLocation>
        <location evidence="1">Virion</location>
    </subcellularLocation>
</comment>
<dbReference type="PANTHER" id="PTHR45785">
    <property type="entry name" value="COMPLEMENT FACTOR H-RELATED"/>
    <property type="match status" value="1"/>
</dbReference>
<dbReference type="Proteomes" id="UP001295444">
    <property type="component" value="Chromosome 08"/>
</dbReference>
<sequence>MLINYIVLSDTHLEIEDGESLQFQCIKGMIPEQELRVTCNKGEINYPKCNKQKPCRLSLEEINKNNLIMRVAITKDSMYDHGVKIPLRCKPGFFTVSVLSLECYNGVMRYPTCFNERPCRLNQEYLDRNHLELDPVNDDKVYYNNGEKIEFLCKPGYKSISDLTGLCIKEDIIYPFCYESGD</sequence>
<evidence type="ECO:0000256" key="2">
    <source>
        <dbReference type="ARBA" id="ARBA00022659"/>
    </source>
</evidence>
<keyword evidence="4" id="KW-1015">Disulfide bond</keyword>
<dbReference type="EMBL" id="OW240919">
    <property type="protein sequence ID" value="CAH2312488.1"/>
    <property type="molecule type" value="Genomic_DNA"/>
</dbReference>
<accession>A0AAD1SW13</accession>
<name>A0AAD1SW13_PELCU</name>
<dbReference type="InterPro" id="IPR035976">
    <property type="entry name" value="Sushi/SCR/CCP_sf"/>
</dbReference>
<keyword evidence="2" id="KW-0768">Sushi</keyword>
<dbReference type="SUPFAM" id="SSF57535">
    <property type="entry name" value="Complement control module/SCR domain"/>
    <property type="match status" value="3"/>
</dbReference>
<proteinExistence type="predicted"/>
<gene>
    <name evidence="5" type="ORF">PECUL_23A037204</name>
</gene>
<evidence type="ECO:0000256" key="3">
    <source>
        <dbReference type="ARBA" id="ARBA00022729"/>
    </source>
</evidence>
<dbReference type="Gene3D" id="2.10.70.10">
    <property type="entry name" value="Complement Module, domain 1"/>
    <property type="match status" value="3"/>
</dbReference>
<dbReference type="AlphaFoldDB" id="A0AAD1SW13"/>